<dbReference type="EMBL" id="JAVXUP010001097">
    <property type="protein sequence ID" value="KAK3015989.1"/>
    <property type="molecule type" value="Genomic_DNA"/>
</dbReference>
<sequence length="520" mass="59559">MQQKQIGRVAGVGDEEEDIVILVDVEELNDPPFLPPVGLNLTERFGLGSAFPLLSFNQGFVFQSLLAASSFQKAIFSSRTHSEQRTEYPLLKCSSRNKTDTCPATDQPQIHVIDDSSGQACPEYFRWIHEDLRLWKEKGITKELVESGKSTADIRLVVLDGKLYLKRNRGVFQTRDVFTIWGLLQLLRLYPGKLPDLDLLFQCGDRPVIKKANFKGEDATKAPPIFHYCGDDETFDIAFPDWSFWGWPEIHIKPWEPLRRELEKGNKKTTWMKREPYAYWKGNPDVSPTRGDLLKCNRKDKQDWGTQAYAVRWNQEARKGFKTTNLASQCTHRYKIYAEGIAWSVSQKYILACDSMSLHITPRFYDFFTRGLVPTEHYWPIKRDGMCKSIKFAVDWGNKHTTKAQKIGKAGSNFVLEGLKMKNVYDYMFHLLTEYAKLLKYKPTIPPGAVQVCLEAMACDVTGIEKVFKIASMVRHHADTGPCTMPPPYQPEELNSFLERKANLTKQVELWEASGAVGEF</sequence>
<dbReference type="PANTHER" id="PTHR12203:SF108">
    <property type="entry name" value="O-GLUCOSYLTRANSFERASE RUMI HOMOLOG"/>
    <property type="match status" value="1"/>
</dbReference>
<proteinExistence type="predicted"/>
<dbReference type="Pfam" id="PF05686">
    <property type="entry name" value="Glyco_transf_90"/>
    <property type="match status" value="1"/>
</dbReference>
<dbReference type="Proteomes" id="UP001188597">
    <property type="component" value="Unassembled WGS sequence"/>
</dbReference>
<dbReference type="PANTHER" id="PTHR12203">
    <property type="entry name" value="KDEL LYS-ASP-GLU-LEU CONTAINING - RELATED"/>
    <property type="match status" value="1"/>
</dbReference>
<protein>
    <recommendedName>
        <fullName evidence="1">Glycosyl transferase CAP10 domain-containing protein</fullName>
    </recommendedName>
</protein>
<accession>A0AA89AT82</accession>
<evidence type="ECO:0000313" key="3">
    <source>
        <dbReference type="Proteomes" id="UP001188597"/>
    </source>
</evidence>
<evidence type="ECO:0000313" key="2">
    <source>
        <dbReference type="EMBL" id="KAK3015989.1"/>
    </source>
</evidence>
<keyword evidence="3" id="KW-1185">Reference proteome</keyword>
<dbReference type="AlphaFoldDB" id="A0AA89AT82"/>
<dbReference type="SMART" id="SM00672">
    <property type="entry name" value="CAP10"/>
    <property type="match status" value="1"/>
</dbReference>
<name>A0AA89AT82_9ASTE</name>
<dbReference type="InterPro" id="IPR051091">
    <property type="entry name" value="O-Glucosyltr/Glycosyltrsf_90"/>
</dbReference>
<gene>
    <name evidence="2" type="ORF">RJ639_005936</name>
</gene>
<organism evidence="2 3">
    <name type="scientific">Escallonia herrerae</name>
    <dbReference type="NCBI Taxonomy" id="1293975"/>
    <lineage>
        <taxon>Eukaryota</taxon>
        <taxon>Viridiplantae</taxon>
        <taxon>Streptophyta</taxon>
        <taxon>Embryophyta</taxon>
        <taxon>Tracheophyta</taxon>
        <taxon>Spermatophyta</taxon>
        <taxon>Magnoliopsida</taxon>
        <taxon>eudicotyledons</taxon>
        <taxon>Gunneridae</taxon>
        <taxon>Pentapetalae</taxon>
        <taxon>asterids</taxon>
        <taxon>campanulids</taxon>
        <taxon>Escalloniales</taxon>
        <taxon>Escalloniaceae</taxon>
        <taxon>Escallonia</taxon>
    </lineage>
</organism>
<comment type="caution">
    <text evidence="2">The sequence shown here is derived from an EMBL/GenBank/DDBJ whole genome shotgun (WGS) entry which is preliminary data.</text>
</comment>
<feature type="domain" description="Glycosyl transferase CAP10" evidence="1">
    <location>
        <begin position="193"/>
        <end position="442"/>
    </location>
</feature>
<reference evidence="2" key="1">
    <citation type="submission" date="2022-12" db="EMBL/GenBank/DDBJ databases">
        <title>Draft genome assemblies for two species of Escallonia (Escalloniales).</title>
        <authorList>
            <person name="Chanderbali A."/>
            <person name="Dervinis C."/>
            <person name="Anghel I."/>
            <person name="Soltis D."/>
            <person name="Soltis P."/>
            <person name="Zapata F."/>
        </authorList>
    </citation>
    <scope>NUCLEOTIDE SEQUENCE</scope>
    <source>
        <strain evidence="2">UCBG64.0493</strain>
        <tissue evidence="2">Leaf</tissue>
    </source>
</reference>
<evidence type="ECO:0000259" key="1">
    <source>
        <dbReference type="SMART" id="SM00672"/>
    </source>
</evidence>
<dbReference type="InterPro" id="IPR006598">
    <property type="entry name" value="CAP10"/>
</dbReference>